<dbReference type="PANTHER" id="PTHR14359:SF6">
    <property type="entry name" value="PHOSPHOPANTOTHENOYLCYSTEINE DECARBOXYLASE"/>
    <property type="match status" value="1"/>
</dbReference>
<feature type="domain" description="DNA/pantothenate metabolism flavoprotein C-terminal" evidence="6">
    <location>
        <begin position="187"/>
        <end position="394"/>
    </location>
</feature>
<protein>
    <recommendedName>
        <fullName evidence="3">Coenzyme A biosynthesis bifunctional protein CoaBC</fullName>
    </recommendedName>
    <alternativeName>
        <fullName evidence="3">DNA/pantothenate metabolism flavoprotein</fullName>
    </alternativeName>
    <alternativeName>
        <fullName evidence="3">Phosphopantothenoylcysteine synthetase/decarboxylase</fullName>
        <shortName evidence="3">PPCS-PPCDC</shortName>
    </alternativeName>
    <domain>
        <recommendedName>
            <fullName evidence="3">Phosphopantothenoylcysteine decarboxylase</fullName>
            <shortName evidence="3">PPC decarboxylase</shortName>
            <shortName evidence="3">PPC-DC</shortName>
            <ecNumber evidence="3">4.1.1.36</ecNumber>
        </recommendedName>
        <alternativeName>
            <fullName evidence="3">CoaC</fullName>
        </alternativeName>
    </domain>
    <domain>
        <recommendedName>
            <fullName evidence="3">Phosphopantothenate--cysteine ligase</fullName>
            <ecNumber evidence="3">6.3.2.5</ecNumber>
        </recommendedName>
        <alternativeName>
            <fullName evidence="3">CoaB</fullName>
        </alternativeName>
        <alternativeName>
            <fullName evidence="3">Phosphopantothenoylcysteine synthetase</fullName>
            <shortName evidence="3">PPC synthetase</shortName>
            <shortName evidence="3">PPC-S</shortName>
        </alternativeName>
    </domain>
</protein>
<dbReference type="NCBIfam" id="TIGR00521">
    <property type="entry name" value="coaBC_dfp"/>
    <property type="match status" value="1"/>
</dbReference>
<dbReference type="EMBL" id="FRAG01000017">
    <property type="protein sequence ID" value="SHJ95022.1"/>
    <property type="molecule type" value="Genomic_DNA"/>
</dbReference>
<dbReference type="EC" id="6.3.2.5" evidence="3"/>
<dbReference type="GO" id="GO:0071513">
    <property type="term" value="C:phosphopantothenoylcysteine decarboxylase complex"/>
    <property type="evidence" value="ECO:0007669"/>
    <property type="project" value="TreeGrafter"/>
</dbReference>
<evidence type="ECO:0000256" key="3">
    <source>
        <dbReference type="HAMAP-Rule" id="MF_02225"/>
    </source>
</evidence>
<keyword evidence="3 4" id="KW-0285">Flavoprotein</keyword>
<dbReference type="InterPro" id="IPR005252">
    <property type="entry name" value="CoaBC"/>
</dbReference>
<dbReference type="OrthoDB" id="9802554at2"/>
<dbReference type="AlphaFoldDB" id="A0A1M6NHA6"/>
<comment type="cofactor">
    <cofactor evidence="3">
        <name>FMN</name>
        <dbReference type="ChEBI" id="CHEBI:58210"/>
    </cofactor>
    <text evidence="3">Binds 1 FMN per subunit.</text>
</comment>
<feature type="binding site" evidence="3">
    <location>
        <position position="342"/>
    </location>
    <ligand>
        <name>CTP</name>
        <dbReference type="ChEBI" id="CHEBI:37563"/>
    </ligand>
</feature>
<dbReference type="PANTHER" id="PTHR14359">
    <property type="entry name" value="HOMO-OLIGOMERIC FLAVIN CONTAINING CYS DECARBOXYLASE FAMILY"/>
    <property type="match status" value="1"/>
</dbReference>
<evidence type="ECO:0000256" key="1">
    <source>
        <dbReference type="ARBA" id="ARBA00022793"/>
    </source>
</evidence>
<reference evidence="7 8" key="1">
    <citation type="submission" date="2016-11" db="EMBL/GenBank/DDBJ databases">
        <authorList>
            <person name="Jaros S."/>
            <person name="Januszkiewicz K."/>
            <person name="Wedrychowicz H."/>
        </authorList>
    </citation>
    <scope>NUCLEOTIDE SEQUENCE [LARGE SCALE GENOMIC DNA]</scope>
    <source>
        <strain evidence="7 8">DSM 15212</strain>
    </source>
</reference>
<keyword evidence="2 3" id="KW-0456">Lyase</keyword>
<dbReference type="HAMAP" id="MF_02225">
    <property type="entry name" value="CoaBC"/>
    <property type="match status" value="1"/>
</dbReference>
<dbReference type="GO" id="GO:0046872">
    <property type="term" value="F:metal ion binding"/>
    <property type="evidence" value="ECO:0007669"/>
    <property type="project" value="UniProtKB-KW"/>
</dbReference>
<keyword evidence="3" id="KW-0511">Multifunctional enzyme</keyword>
<feature type="binding site" evidence="3">
    <location>
        <begin position="306"/>
        <end position="309"/>
    </location>
    <ligand>
        <name>CTP</name>
        <dbReference type="ChEBI" id="CHEBI:37563"/>
    </ligand>
</feature>
<comment type="catalytic activity">
    <reaction evidence="3 4">
        <text>(R)-4'-phosphopantothenate + L-cysteine + CTP = N-[(R)-4-phosphopantothenoyl]-L-cysteine + CMP + diphosphate + H(+)</text>
        <dbReference type="Rhea" id="RHEA:19397"/>
        <dbReference type="ChEBI" id="CHEBI:10986"/>
        <dbReference type="ChEBI" id="CHEBI:15378"/>
        <dbReference type="ChEBI" id="CHEBI:33019"/>
        <dbReference type="ChEBI" id="CHEBI:35235"/>
        <dbReference type="ChEBI" id="CHEBI:37563"/>
        <dbReference type="ChEBI" id="CHEBI:59458"/>
        <dbReference type="ChEBI" id="CHEBI:60377"/>
        <dbReference type="EC" id="6.3.2.5"/>
    </reaction>
</comment>
<dbReference type="InterPro" id="IPR007085">
    <property type="entry name" value="DNA/pantothenate-metab_flavo_C"/>
</dbReference>
<dbReference type="Pfam" id="PF04127">
    <property type="entry name" value="DFP"/>
    <property type="match status" value="1"/>
</dbReference>
<comment type="caution">
    <text evidence="3">Lacks conserved residue(s) required for the propagation of feature annotation.</text>
</comment>
<evidence type="ECO:0000313" key="8">
    <source>
        <dbReference type="Proteomes" id="UP000184465"/>
    </source>
</evidence>
<dbReference type="InterPro" id="IPR003382">
    <property type="entry name" value="Flavoprotein"/>
</dbReference>
<gene>
    <name evidence="3" type="primary">coaBC</name>
    <name evidence="7" type="ORF">SAMN02745912_01716</name>
</gene>
<comment type="pathway">
    <text evidence="3 4">Cofactor biosynthesis; coenzyme A biosynthesis; CoA from (R)-pantothenate: step 3/5.</text>
</comment>
<feature type="binding site" evidence="3">
    <location>
        <position position="290"/>
    </location>
    <ligand>
        <name>CTP</name>
        <dbReference type="ChEBI" id="CHEBI:37563"/>
    </ligand>
</feature>
<feature type="binding site" evidence="3">
    <location>
        <position position="280"/>
    </location>
    <ligand>
        <name>CTP</name>
        <dbReference type="ChEBI" id="CHEBI:37563"/>
    </ligand>
</feature>
<keyword evidence="3" id="KW-0460">Magnesium</keyword>
<evidence type="ECO:0000256" key="4">
    <source>
        <dbReference type="RuleBase" id="RU364078"/>
    </source>
</evidence>
<feature type="active site" description="Proton donor" evidence="3">
    <location>
        <position position="157"/>
    </location>
</feature>
<keyword evidence="1 3" id="KW-0210">Decarboxylase</keyword>
<comment type="cofactor">
    <cofactor evidence="3">
        <name>Mg(2+)</name>
        <dbReference type="ChEBI" id="CHEBI:18420"/>
    </cofactor>
</comment>
<feature type="region of interest" description="Phosphopantothenoylcysteine decarboxylase" evidence="3">
    <location>
        <begin position="1"/>
        <end position="191"/>
    </location>
</feature>
<dbReference type="Gene3D" id="3.40.50.1950">
    <property type="entry name" value="Flavin prenyltransferase-like"/>
    <property type="match status" value="1"/>
</dbReference>
<comment type="similarity">
    <text evidence="3 4">In the C-terminal section; belongs to the PPC synthetase family.</text>
</comment>
<comment type="similarity">
    <text evidence="3 4">In the N-terminal section; belongs to the HFCD (homo-oligomeric flavin containing Cys decarboxylase) superfamily.</text>
</comment>
<comment type="function">
    <text evidence="3">Catalyzes two sequential steps in the biosynthesis of coenzyme A. In the first step cysteine is conjugated to 4'-phosphopantothenate to form 4-phosphopantothenoylcysteine. In the second step the latter compound is decarboxylated to form 4'-phosphopantotheine.</text>
</comment>
<keyword evidence="3" id="KW-0479">Metal-binding</keyword>
<feature type="region of interest" description="Phosphopantothenate--cysteine ligase" evidence="3">
    <location>
        <begin position="192"/>
        <end position="402"/>
    </location>
</feature>
<dbReference type="InterPro" id="IPR035929">
    <property type="entry name" value="CoaB-like_sf"/>
</dbReference>
<evidence type="ECO:0000259" key="5">
    <source>
        <dbReference type="Pfam" id="PF02441"/>
    </source>
</evidence>
<evidence type="ECO:0000259" key="6">
    <source>
        <dbReference type="Pfam" id="PF04127"/>
    </source>
</evidence>
<comment type="function">
    <text evidence="4">Catalyzes two steps in the biosynthesis of coenzyme A. In the first step cysteine is conjugated to 4'-phosphopantothenate to form 4-phosphopantothenoylcysteine, in the latter compound is decarboxylated to form 4'-phosphopantotheine.</text>
</comment>
<organism evidence="7 8">
    <name type="scientific">Paramaledivibacter caminithermalis (strain DSM 15212 / CIP 107654 / DViRD3)</name>
    <name type="common">Clostridium caminithermale</name>
    <dbReference type="NCBI Taxonomy" id="1121301"/>
    <lineage>
        <taxon>Bacteria</taxon>
        <taxon>Bacillati</taxon>
        <taxon>Bacillota</taxon>
        <taxon>Clostridia</taxon>
        <taxon>Peptostreptococcales</taxon>
        <taxon>Caminicellaceae</taxon>
        <taxon>Paramaledivibacter</taxon>
    </lineage>
</organism>
<dbReference type="SUPFAM" id="SSF102645">
    <property type="entry name" value="CoaB-like"/>
    <property type="match status" value="1"/>
</dbReference>
<dbReference type="UniPathway" id="UPA00241">
    <property type="reaction ID" value="UER00353"/>
</dbReference>
<feature type="binding site" evidence="3">
    <location>
        <position position="324"/>
    </location>
    <ligand>
        <name>CTP</name>
        <dbReference type="ChEBI" id="CHEBI:37563"/>
    </ligand>
</feature>
<dbReference type="GO" id="GO:0004633">
    <property type="term" value="F:phosphopantothenoylcysteine decarboxylase activity"/>
    <property type="evidence" value="ECO:0007669"/>
    <property type="project" value="UniProtKB-UniRule"/>
</dbReference>
<dbReference type="EC" id="4.1.1.36" evidence="3"/>
<dbReference type="SUPFAM" id="SSF52507">
    <property type="entry name" value="Homo-oligomeric flavin-containing Cys decarboxylases, HFCD"/>
    <property type="match status" value="1"/>
</dbReference>
<keyword evidence="3 4" id="KW-0288">FMN</keyword>
<comment type="pathway">
    <text evidence="3 4">Cofactor biosynthesis; coenzyme A biosynthesis; CoA from (R)-pantothenate: step 2/5.</text>
</comment>
<dbReference type="InterPro" id="IPR036551">
    <property type="entry name" value="Flavin_trans-like"/>
</dbReference>
<proteinExistence type="inferred from homology"/>
<dbReference type="Pfam" id="PF02441">
    <property type="entry name" value="Flavoprotein"/>
    <property type="match status" value="1"/>
</dbReference>
<evidence type="ECO:0000313" key="7">
    <source>
        <dbReference type="EMBL" id="SHJ95022.1"/>
    </source>
</evidence>
<dbReference type="Proteomes" id="UP000184465">
    <property type="component" value="Unassembled WGS sequence"/>
</dbReference>
<accession>A0A1M6NHA6</accession>
<comment type="catalytic activity">
    <reaction evidence="3 4">
        <text>N-[(R)-4-phosphopantothenoyl]-L-cysteine + H(+) = (R)-4'-phosphopantetheine + CO2</text>
        <dbReference type="Rhea" id="RHEA:16793"/>
        <dbReference type="ChEBI" id="CHEBI:15378"/>
        <dbReference type="ChEBI" id="CHEBI:16526"/>
        <dbReference type="ChEBI" id="CHEBI:59458"/>
        <dbReference type="ChEBI" id="CHEBI:61723"/>
        <dbReference type="EC" id="4.1.1.36"/>
    </reaction>
</comment>
<evidence type="ECO:0000256" key="2">
    <source>
        <dbReference type="ARBA" id="ARBA00023239"/>
    </source>
</evidence>
<dbReference type="RefSeq" id="WP_073148929.1">
    <property type="nucleotide sequence ID" value="NZ_FRAG01000017.1"/>
</dbReference>
<dbReference type="GO" id="GO:0015937">
    <property type="term" value="P:coenzyme A biosynthetic process"/>
    <property type="evidence" value="ECO:0007669"/>
    <property type="project" value="UniProtKB-UniRule"/>
</dbReference>
<name>A0A1M6NHA6_PARC5</name>
<keyword evidence="8" id="KW-1185">Reference proteome</keyword>
<dbReference type="GO" id="GO:0015941">
    <property type="term" value="P:pantothenate catabolic process"/>
    <property type="evidence" value="ECO:0007669"/>
    <property type="project" value="InterPro"/>
</dbReference>
<dbReference type="Gene3D" id="3.40.50.10300">
    <property type="entry name" value="CoaB-like"/>
    <property type="match status" value="1"/>
</dbReference>
<feature type="binding site" evidence="3">
    <location>
        <position position="338"/>
    </location>
    <ligand>
        <name>CTP</name>
        <dbReference type="ChEBI" id="CHEBI:37563"/>
    </ligand>
</feature>
<dbReference type="GO" id="GO:0004632">
    <property type="term" value="F:phosphopantothenate--cysteine ligase activity"/>
    <property type="evidence" value="ECO:0007669"/>
    <property type="project" value="UniProtKB-UniRule"/>
</dbReference>
<keyword evidence="3 4" id="KW-0436">Ligase</keyword>
<feature type="domain" description="Flavoprotein" evidence="5">
    <location>
        <begin position="5"/>
        <end position="176"/>
    </location>
</feature>
<dbReference type="GO" id="GO:0010181">
    <property type="term" value="F:FMN binding"/>
    <property type="evidence" value="ECO:0007669"/>
    <property type="project" value="UniProtKB-UniRule"/>
</dbReference>
<sequence length="402" mass="43824">MLSNKNIVIGVSGGIAVYKALDVVSRLKKLNANIDVIMTKAATEFVQPLSFQSLSQNYVVTDMFAEPKTWDVEHISLAQKADLFVIAPATANVIGKLANGIADDMLSTTVMATKAPVLIAPAMNTNMYNNPIVQRNIKILKEIGYRFVDPASGRLACGDYGIGKLASPENIVESITKIIGKASKKPLRGKKVLVTAGPTQEPIDPVRYITNHSSGKMGYAIAIEAKNRGADVTLISGPTNLERPNGIKVIDVITARDMYDQAVSHFGEADIIIKAAAVADYRPKEVADNKIKKSDSNLSMEFARNPDILLELGKMKKNQVLIGFAAETRDLLDNAKGKMNRKNLDFIVANNIAEKDAGFKSDTNIVSIIDSLGNVEKYDKMKKEEIADIILDKAYDLIKLKE</sequence>
<dbReference type="STRING" id="1121301.SAMN02745912_01716"/>